<proteinExistence type="predicted"/>
<keyword evidence="2" id="KW-1185">Reference proteome</keyword>
<evidence type="ECO:0000313" key="2">
    <source>
        <dbReference type="Proteomes" id="UP001060215"/>
    </source>
</evidence>
<comment type="caution">
    <text evidence="1">The sequence shown here is derived from an EMBL/GenBank/DDBJ whole genome shotgun (WGS) entry which is preliminary data.</text>
</comment>
<dbReference type="EMBL" id="CM045759">
    <property type="protein sequence ID" value="KAI8019727.1"/>
    <property type="molecule type" value="Genomic_DNA"/>
</dbReference>
<protein>
    <submittedName>
        <fullName evidence="1">Uncharacterized protein</fullName>
    </submittedName>
</protein>
<gene>
    <name evidence="1" type="ORF">LOK49_LG04G00670</name>
</gene>
<name>A0ACC0I1L2_9ERIC</name>
<organism evidence="1 2">
    <name type="scientific">Camellia lanceoleosa</name>
    <dbReference type="NCBI Taxonomy" id="1840588"/>
    <lineage>
        <taxon>Eukaryota</taxon>
        <taxon>Viridiplantae</taxon>
        <taxon>Streptophyta</taxon>
        <taxon>Embryophyta</taxon>
        <taxon>Tracheophyta</taxon>
        <taxon>Spermatophyta</taxon>
        <taxon>Magnoliopsida</taxon>
        <taxon>eudicotyledons</taxon>
        <taxon>Gunneridae</taxon>
        <taxon>Pentapetalae</taxon>
        <taxon>asterids</taxon>
        <taxon>Ericales</taxon>
        <taxon>Theaceae</taxon>
        <taxon>Camellia</taxon>
    </lineage>
</organism>
<reference evidence="1 2" key="1">
    <citation type="journal article" date="2022" name="Plant J.">
        <title>Chromosome-level genome of Camellia lanceoleosa provides a valuable resource for understanding genome evolution and self-incompatibility.</title>
        <authorList>
            <person name="Gong W."/>
            <person name="Xiao S."/>
            <person name="Wang L."/>
            <person name="Liao Z."/>
            <person name="Chang Y."/>
            <person name="Mo W."/>
            <person name="Hu G."/>
            <person name="Li W."/>
            <person name="Zhao G."/>
            <person name="Zhu H."/>
            <person name="Hu X."/>
            <person name="Ji K."/>
            <person name="Xiang X."/>
            <person name="Song Q."/>
            <person name="Yuan D."/>
            <person name="Jin S."/>
            <person name="Zhang L."/>
        </authorList>
    </citation>
    <scope>NUCLEOTIDE SEQUENCE [LARGE SCALE GENOMIC DNA]</scope>
    <source>
        <strain evidence="1">SQ_2022a</strain>
    </source>
</reference>
<dbReference type="Proteomes" id="UP001060215">
    <property type="component" value="Chromosome 2"/>
</dbReference>
<accession>A0ACC0I1L2</accession>
<sequence length="94" mass="10579">MYACFVQLIGVPVSMVSWLKLIAAAGVVQVVGRSCNAIAGSVWAGLLVYLYGCWFLWRFFLHWGSDDGYVEREAARGWSGSCRRLLWFVQIAGW</sequence>
<evidence type="ECO:0000313" key="1">
    <source>
        <dbReference type="EMBL" id="KAI8019727.1"/>
    </source>
</evidence>